<keyword evidence="2" id="KW-1185">Reference proteome</keyword>
<protein>
    <submittedName>
        <fullName evidence="1">DUF1289 domain-containing protein</fullName>
    </submittedName>
</protein>
<dbReference type="PANTHER" id="PTHR35175:SF2">
    <property type="entry name" value="DUF1289 DOMAIN-CONTAINING PROTEIN"/>
    <property type="match status" value="1"/>
</dbReference>
<dbReference type="EMBL" id="JARWAO010000001">
    <property type="protein sequence ID" value="MDR5894959.1"/>
    <property type="molecule type" value="Genomic_DNA"/>
</dbReference>
<name>A0ABU1GSG9_9GAMM</name>
<comment type="caution">
    <text evidence="1">The sequence shown here is derived from an EMBL/GenBank/DDBJ whole genome shotgun (WGS) entry which is preliminary data.</text>
</comment>
<accession>A0ABU1GSG9</accession>
<dbReference type="PANTHER" id="PTHR35175">
    <property type="entry name" value="DUF1289 DOMAIN-CONTAINING PROTEIN"/>
    <property type="match status" value="1"/>
</dbReference>
<evidence type="ECO:0000313" key="2">
    <source>
        <dbReference type="Proteomes" id="UP001269375"/>
    </source>
</evidence>
<organism evidence="1 2">
    <name type="scientific">Larsenimonas suaedae</name>
    <dbReference type="NCBI Taxonomy" id="1851019"/>
    <lineage>
        <taxon>Bacteria</taxon>
        <taxon>Pseudomonadati</taxon>
        <taxon>Pseudomonadota</taxon>
        <taxon>Gammaproteobacteria</taxon>
        <taxon>Oceanospirillales</taxon>
        <taxon>Halomonadaceae</taxon>
        <taxon>Larsenimonas</taxon>
    </lineage>
</organism>
<proteinExistence type="predicted"/>
<dbReference type="Proteomes" id="UP001269375">
    <property type="component" value="Unassembled WGS sequence"/>
</dbReference>
<evidence type="ECO:0000313" key="1">
    <source>
        <dbReference type="EMBL" id="MDR5894959.1"/>
    </source>
</evidence>
<dbReference type="Pfam" id="PF06945">
    <property type="entry name" value="DUF1289"/>
    <property type="match status" value="1"/>
</dbReference>
<dbReference type="InterPro" id="IPR010710">
    <property type="entry name" value="DUF1289"/>
</dbReference>
<gene>
    <name evidence="1" type="ORF">QC825_02570</name>
</gene>
<reference evidence="1 2" key="1">
    <citation type="submission" date="2023-04" db="EMBL/GenBank/DDBJ databases">
        <title>A long-awaited taxogenomic arrangement of the family Halomonadaceae.</title>
        <authorList>
            <person name="De La Haba R."/>
            <person name="Chuvochina M."/>
            <person name="Wittouck S."/>
            <person name="Arahal D.R."/>
            <person name="Sanchez-Porro C."/>
            <person name="Hugenholtz P."/>
            <person name="Ventosa A."/>
        </authorList>
    </citation>
    <scope>NUCLEOTIDE SEQUENCE [LARGE SCALE GENOMIC DNA]</scope>
    <source>
        <strain evidence="1 2">DSM 22428</strain>
    </source>
</reference>
<dbReference type="RefSeq" id="WP_251592564.1">
    <property type="nucleotide sequence ID" value="NZ_JAMLJI010000002.1"/>
</dbReference>
<sequence length="56" mass="6481">MVESPCRNHCQLNDEQLCTGCYRHIDEIVAWGSLSDADKACVLARIRRRKAERPEH</sequence>